<evidence type="ECO:0000256" key="19">
    <source>
        <dbReference type="SAM" id="Phobius"/>
    </source>
</evidence>
<dbReference type="SUPFAM" id="SSF47384">
    <property type="entry name" value="Homodimeric domain of signal transducing histidine kinase"/>
    <property type="match status" value="1"/>
</dbReference>
<comment type="function">
    <text evidence="12">May play the central regulatory role in sporulation. It may be an element of the effector pathway responsible for the activation of sporulation genes in response to nutritional stress. Spo0A may act in concert with spo0H (a sigma factor) to control the expression of some genes that are critical to the sporulation process.</text>
</comment>
<dbReference type="FunFam" id="1.10.287.130:FF:000002">
    <property type="entry name" value="Two-component osmosensing histidine kinase"/>
    <property type="match status" value="1"/>
</dbReference>
<evidence type="ECO:0000256" key="14">
    <source>
        <dbReference type="ARBA" id="ARBA00068150"/>
    </source>
</evidence>
<feature type="modified residue" description="4-aspartylphosphate" evidence="17">
    <location>
        <position position="763"/>
    </location>
</feature>
<dbReference type="Gene3D" id="1.20.120.160">
    <property type="entry name" value="HPT domain"/>
    <property type="match status" value="1"/>
</dbReference>
<evidence type="ECO:0000256" key="9">
    <source>
        <dbReference type="ARBA" id="ARBA00022777"/>
    </source>
</evidence>
<comment type="subunit">
    <text evidence="13">At low DSF concentrations, interacts with RpfF.</text>
</comment>
<keyword evidence="25" id="KW-1185">Reference proteome</keyword>
<keyword evidence="9" id="KW-0418">Kinase</keyword>
<reference evidence="24 25" key="1">
    <citation type="submission" date="2019-11" db="EMBL/GenBank/DDBJ databases">
        <title>Whole-genome sequence of a the green, strictly anaerobic photosynthetic bacterium Heliobacillus mobilis DSM 6151.</title>
        <authorList>
            <person name="Kyndt J.A."/>
            <person name="Meyer T.E."/>
        </authorList>
    </citation>
    <scope>NUCLEOTIDE SEQUENCE [LARGE SCALE GENOMIC DNA]</scope>
    <source>
        <strain evidence="24 25">DSM 6151</strain>
    </source>
</reference>
<dbReference type="CDD" id="cd12913">
    <property type="entry name" value="PDC1_MCP_like"/>
    <property type="match status" value="1"/>
</dbReference>
<evidence type="ECO:0000256" key="15">
    <source>
        <dbReference type="ARBA" id="ARBA00074306"/>
    </source>
</evidence>
<dbReference type="InterPro" id="IPR005467">
    <property type="entry name" value="His_kinase_dom"/>
</dbReference>
<dbReference type="Proteomes" id="UP000430670">
    <property type="component" value="Unassembled WGS sequence"/>
</dbReference>
<evidence type="ECO:0000256" key="11">
    <source>
        <dbReference type="ARBA" id="ARBA00023012"/>
    </source>
</evidence>
<evidence type="ECO:0000256" key="5">
    <source>
        <dbReference type="ARBA" id="ARBA00018672"/>
    </source>
</evidence>
<feature type="transmembrane region" description="Helical" evidence="19">
    <location>
        <begin position="32"/>
        <end position="54"/>
    </location>
</feature>
<feature type="modified residue" description="Phosphohistidine" evidence="16">
    <location>
        <position position="1045"/>
    </location>
</feature>
<dbReference type="SUPFAM" id="SSF52172">
    <property type="entry name" value="CheY-like"/>
    <property type="match status" value="2"/>
</dbReference>
<evidence type="ECO:0000256" key="3">
    <source>
        <dbReference type="ARBA" id="ARBA00006402"/>
    </source>
</evidence>
<dbReference type="CDD" id="cd16922">
    <property type="entry name" value="HATPase_EvgS-ArcB-TorS-like"/>
    <property type="match status" value="1"/>
</dbReference>
<keyword evidence="19" id="KW-0472">Membrane</keyword>
<dbReference type="Gene3D" id="3.30.450.20">
    <property type="entry name" value="PAS domain"/>
    <property type="match status" value="2"/>
</dbReference>
<dbReference type="GO" id="GO:0005524">
    <property type="term" value="F:ATP binding"/>
    <property type="evidence" value="ECO:0007669"/>
    <property type="project" value="UniProtKB-KW"/>
</dbReference>
<evidence type="ECO:0000256" key="4">
    <source>
        <dbReference type="ARBA" id="ARBA00012438"/>
    </source>
</evidence>
<keyword evidence="6 17" id="KW-0597">Phosphoprotein</keyword>
<feature type="coiled-coil region" evidence="18">
    <location>
        <begin position="429"/>
        <end position="463"/>
    </location>
</feature>
<dbReference type="CDD" id="cd00082">
    <property type="entry name" value="HisKA"/>
    <property type="match status" value="1"/>
</dbReference>
<evidence type="ECO:0000313" key="25">
    <source>
        <dbReference type="Proteomes" id="UP000430670"/>
    </source>
</evidence>
<comment type="catalytic activity">
    <reaction evidence="1">
        <text>ATP + protein L-histidine = ADP + protein N-phospho-L-histidine.</text>
        <dbReference type="EC" id="2.7.13.3"/>
    </reaction>
</comment>
<dbReference type="GO" id="GO:0000155">
    <property type="term" value="F:phosphorelay sensor kinase activity"/>
    <property type="evidence" value="ECO:0007669"/>
    <property type="project" value="InterPro"/>
</dbReference>
<dbReference type="CDD" id="cd00088">
    <property type="entry name" value="HPT"/>
    <property type="match status" value="1"/>
</dbReference>
<evidence type="ECO:0000256" key="18">
    <source>
        <dbReference type="SAM" id="Coils"/>
    </source>
</evidence>
<keyword evidence="19" id="KW-1133">Transmembrane helix</keyword>
<dbReference type="InterPro" id="IPR036890">
    <property type="entry name" value="HATPase_C_sf"/>
</dbReference>
<evidence type="ECO:0000256" key="10">
    <source>
        <dbReference type="ARBA" id="ARBA00022840"/>
    </source>
</evidence>
<dbReference type="CDD" id="cd17546">
    <property type="entry name" value="REC_hyHK_CKI1_RcsC-like"/>
    <property type="match status" value="1"/>
</dbReference>
<dbReference type="SMART" id="SM00304">
    <property type="entry name" value="HAMP"/>
    <property type="match status" value="1"/>
</dbReference>
<feature type="domain" description="HAMP" evidence="22">
    <location>
        <begin position="378"/>
        <end position="430"/>
    </location>
</feature>
<dbReference type="FunFam" id="3.30.565.10:FF:000010">
    <property type="entry name" value="Sensor histidine kinase RcsC"/>
    <property type="match status" value="1"/>
</dbReference>
<feature type="domain" description="Response regulatory" evidence="21">
    <location>
        <begin position="859"/>
        <end position="976"/>
    </location>
</feature>
<evidence type="ECO:0000256" key="8">
    <source>
        <dbReference type="ARBA" id="ARBA00022741"/>
    </source>
</evidence>
<gene>
    <name evidence="24" type="ORF">GJ688_05235</name>
</gene>
<evidence type="ECO:0000256" key="17">
    <source>
        <dbReference type="PROSITE-ProRule" id="PRU00169"/>
    </source>
</evidence>
<proteinExistence type="inferred from homology"/>
<evidence type="ECO:0000259" key="23">
    <source>
        <dbReference type="PROSITE" id="PS50894"/>
    </source>
</evidence>
<keyword evidence="10" id="KW-0067">ATP-binding</keyword>
<dbReference type="Pfam" id="PF01627">
    <property type="entry name" value="Hpt"/>
    <property type="match status" value="1"/>
</dbReference>
<dbReference type="SUPFAM" id="SSF47226">
    <property type="entry name" value="Histidine-containing phosphotransfer domain, HPT domain"/>
    <property type="match status" value="1"/>
</dbReference>
<dbReference type="InterPro" id="IPR008207">
    <property type="entry name" value="Sig_transdc_His_kin_Hpt_dom"/>
</dbReference>
<evidence type="ECO:0000256" key="1">
    <source>
        <dbReference type="ARBA" id="ARBA00000085"/>
    </source>
</evidence>
<dbReference type="OrthoDB" id="9790669at2"/>
<dbReference type="Gene3D" id="6.10.340.10">
    <property type="match status" value="1"/>
</dbReference>
<evidence type="ECO:0000313" key="24">
    <source>
        <dbReference type="EMBL" id="MTV48385.1"/>
    </source>
</evidence>
<dbReference type="Pfam" id="PF02518">
    <property type="entry name" value="HATPase_c"/>
    <property type="match status" value="1"/>
</dbReference>
<dbReference type="InterPro" id="IPR036641">
    <property type="entry name" value="HPT_dom_sf"/>
</dbReference>
<feature type="modified residue" description="4-aspartylphosphate" evidence="17">
    <location>
        <position position="908"/>
    </location>
</feature>
<dbReference type="GO" id="GO:0005886">
    <property type="term" value="C:plasma membrane"/>
    <property type="evidence" value="ECO:0007669"/>
    <property type="project" value="UniProtKB-SubCell"/>
</dbReference>
<dbReference type="InterPro" id="IPR003660">
    <property type="entry name" value="HAMP_dom"/>
</dbReference>
<dbReference type="SMART" id="SM00448">
    <property type="entry name" value="REC"/>
    <property type="match status" value="2"/>
</dbReference>
<dbReference type="Gene3D" id="1.10.287.130">
    <property type="match status" value="1"/>
</dbReference>
<evidence type="ECO:0000256" key="7">
    <source>
        <dbReference type="ARBA" id="ARBA00022679"/>
    </source>
</evidence>
<keyword evidence="18" id="KW-0175">Coiled coil</keyword>
<evidence type="ECO:0000256" key="16">
    <source>
        <dbReference type="PROSITE-ProRule" id="PRU00110"/>
    </source>
</evidence>
<dbReference type="SUPFAM" id="SSF55874">
    <property type="entry name" value="ATPase domain of HSP90 chaperone/DNA topoisomerase II/histidine kinase"/>
    <property type="match status" value="1"/>
</dbReference>
<feature type="domain" description="Histidine kinase" evidence="20">
    <location>
        <begin position="470"/>
        <end position="691"/>
    </location>
</feature>
<evidence type="ECO:0000256" key="12">
    <source>
        <dbReference type="ARBA" id="ARBA00024867"/>
    </source>
</evidence>
<dbReference type="EC" id="2.7.13.3" evidence="4"/>
<feature type="domain" description="Response regulatory" evidence="21">
    <location>
        <begin position="710"/>
        <end position="830"/>
    </location>
</feature>
<dbReference type="PANTHER" id="PTHR45339">
    <property type="entry name" value="HYBRID SIGNAL TRANSDUCTION HISTIDINE KINASE J"/>
    <property type="match status" value="1"/>
</dbReference>
<dbReference type="PROSITE" id="PS50894">
    <property type="entry name" value="HPT"/>
    <property type="match status" value="1"/>
</dbReference>
<dbReference type="PANTHER" id="PTHR45339:SF3">
    <property type="entry name" value="HISTIDINE KINASE"/>
    <property type="match status" value="1"/>
</dbReference>
<organism evidence="24 25">
    <name type="scientific">Heliobacterium mobile</name>
    <name type="common">Heliobacillus mobilis</name>
    <dbReference type="NCBI Taxonomy" id="28064"/>
    <lineage>
        <taxon>Bacteria</taxon>
        <taxon>Bacillati</taxon>
        <taxon>Bacillota</taxon>
        <taxon>Clostridia</taxon>
        <taxon>Eubacteriales</taxon>
        <taxon>Heliobacteriaceae</taxon>
        <taxon>Heliobacterium</taxon>
    </lineage>
</organism>
<accession>A0A6I3SHW2</accession>
<name>A0A6I3SHW2_HELMO</name>
<dbReference type="InterPro" id="IPR003594">
    <property type="entry name" value="HATPase_dom"/>
</dbReference>
<dbReference type="CDD" id="cd00156">
    <property type="entry name" value="REC"/>
    <property type="match status" value="1"/>
</dbReference>
<evidence type="ECO:0000256" key="13">
    <source>
        <dbReference type="ARBA" id="ARBA00064003"/>
    </source>
</evidence>
<dbReference type="AlphaFoldDB" id="A0A6I3SHW2"/>
<comment type="caution">
    <text evidence="24">The sequence shown here is derived from an EMBL/GenBank/DDBJ whole genome shotgun (WGS) entry which is preliminary data.</text>
</comment>
<protein>
    <recommendedName>
        <fullName evidence="15">Circadian input-output histidine kinase CikA</fullName>
        <ecNumber evidence="4">2.7.13.3</ecNumber>
    </recommendedName>
    <alternativeName>
        <fullName evidence="14">Sensory/regulatory protein RpfC</fullName>
    </alternativeName>
    <alternativeName>
        <fullName evidence="5">Stage 0 sporulation protein A homolog</fullName>
    </alternativeName>
</protein>
<comment type="subcellular location">
    <subcellularLocation>
        <location evidence="2">Membrane</location>
    </subcellularLocation>
</comment>
<dbReference type="Pfam" id="PF00672">
    <property type="entry name" value="HAMP"/>
    <property type="match status" value="1"/>
</dbReference>
<dbReference type="Gene3D" id="3.30.565.10">
    <property type="entry name" value="Histidine kinase-like ATPase, C-terminal domain"/>
    <property type="match status" value="1"/>
</dbReference>
<dbReference type="SUPFAM" id="SSF158472">
    <property type="entry name" value="HAMP domain-like"/>
    <property type="match status" value="1"/>
</dbReference>
<keyword evidence="7" id="KW-0808">Transferase</keyword>
<dbReference type="InterPro" id="IPR003661">
    <property type="entry name" value="HisK_dim/P_dom"/>
</dbReference>
<dbReference type="PROSITE" id="PS50110">
    <property type="entry name" value="RESPONSE_REGULATORY"/>
    <property type="match status" value="2"/>
</dbReference>
<dbReference type="Pfam" id="PF00072">
    <property type="entry name" value="Response_reg"/>
    <property type="match status" value="2"/>
</dbReference>
<dbReference type="Pfam" id="PF22673">
    <property type="entry name" value="MCP-like_PDC_1"/>
    <property type="match status" value="1"/>
</dbReference>
<evidence type="ECO:0000259" key="22">
    <source>
        <dbReference type="PROSITE" id="PS50885"/>
    </source>
</evidence>
<dbReference type="SMART" id="SM00388">
    <property type="entry name" value="HisKA"/>
    <property type="match status" value="1"/>
</dbReference>
<dbReference type="PROSITE" id="PS50109">
    <property type="entry name" value="HIS_KIN"/>
    <property type="match status" value="1"/>
</dbReference>
<evidence type="ECO:0000256" key="6">
    <source>
        <dbReference type="ARBA" id="ARBA00022553"/>
    </source>
</evidence>
<sequence>MNKDRSNGCDYMNVNVKSDVNNRAGQGSSLRLLISTSFIVLMIATIGVIAFVVFSNWNSSMVNHITKMETEANRAICDKIETVVSLPLYINAMNDDLIRDGIVDIDNKPKRNAFFARVIQSNPEEIYSFSYGTEKGEYYGARRNKDNEIEIYRSDAETKGISRYYRLTEDFTEGGFIGDFGKFDPRTRDWYIIAKEQGKPVFSPIYKHFIKDDLALSAAYPIYNKAHVLQGVLGTHITLSKLNSSLKEIVHDQGAVAYIVEKGSGELVANSVEERNYDVLPGGKIHRKTIKEIENKPIIEAYEEYKNSFNQEIIVAKESDVFRVNFAEYKKDGLDWLIITAIPESFYTAEINKNIYTALCLSILGVILSILIHRKSTDFILKPINELIHAADKFSEGNLSQRATIFRNDEIGKLAKAFNHMAEELDTLFNNLEDKVKERTLELERAQEQLIFAKEQAEAANLAKSQFLASMSHEIRTPMNGVVGFLQLLETTELNGEQAEFIQLMKTSTDNLLNVINDILDISKIESGKMEIEHIPFDIRAMVEAAVVLFEPKAKEKGLDLNVMISSAIPHYVVGDPTKLRQVIGNMVSNALKFTERGEAFVEVLLRRQTEKTVEIAFSVSDTGIGMSEQEMNKIFAPFTQADSSSTRKYGGTGLGLAICKRLVEMMGGEISVTSEKGKGTTFYFTVQMDKAEDSLIPALPDYSILKGKRVLILDDLTINRFIARLYLEEVGCTVIEAPSCSEGLSTLINGDNGQNYHTILVDYKMTGMSGFDFSEALQTVPSAREIPLILVTSVTTNAEAKQAKTKGFTGYISKPYKRTELLDCVAMVIEGKRGSKPKEDIFVTRHTAQEAKYNRKLKILLVEDNEVNQKFFIKLLKLNGLSCDVAVDGAEAVKACADKEYDILFMDCQMPVMDGYEATRRIRAADGGQRHTTIIALTAYAMKDDREKCLEAGMDDYLSKPVNLDQVLKMLNKYGRNLGEQSKEKTLRNDYAEALRFLEEESGIDKEDGEELLRDFQQQSLKLIAVIKEQLSRNDLAEVKVLLHQLKGSSASVGAKEIAKHSVKAEEAAKATDIQRLSHLLEILEERIVGFNWENDDLVRK</sequence>
<comment type="similarity">
    <text evidence="3">In the N-terminal section; belongs to the phytochrome family.</text>
</comment>
<feature type="domain" description="HPt" evidence="23">
    <location>
        <begin position="1006"/>
        <end position="1102"/>
    </location>
</feature>
<dbReference type="CDD" id="cd06225">
    <property type="entry name" value="HAMP"/>
    <property type="match status" value="1"/>
</dbReference>
<dbReference type="PROSITE" id="PS50885">
    <property type="entry name" value="HAMP"/>
    <property type="match status" value="1"/>
</dbReference>
<dbReference type="InterPro" id="IPR001789">
    <property type="entry name" value="Sig_transdc_resp-reg_receiver"/>
</dbReference>
<dbReference type="InterPro" id="IPR011006">
    <property type="entry name" value="CheY-like_superfamily"/>
</dbReference>
<dbReference type="PRINTS" id="PR00344">
    <property type="entry name" value="BCTRLSENSOR"/>
</dbReference>
<dbReference type="InterPro" id="IPR036097">
    <property type="entry name" value="HisK_dim/P_sf"/>
</dbReference>
<dbReference type="EMBL" id="WNKU01000004">
    <property type="protein sequence ID" value="MTV48385.1"/>
    <property type="molecule type" value="Genomic_DNA"/>
</dbReference>
<keyword evidence="11" id="KW-0902">Two-component regulatory system</keyword>
<dbReference type="Pfam" id="PF00512">
    <property type="entry name" value="HisKA"/>
    <property type="match status" value="1"/>
</dbReference>
<dbReference type="InterPro" id="IPR004358">
    <property type="entry name" value="Sig_transdc_His_kin-like_C"/>
</dbReference>
<evidence type="ECO:0000256" key="2">
    <source>
        <dbReference type="ARBA" id="ARBA00004370"/>
    </source>
</evidence>
<dbReference type="SMART" id="SM00387">
    <property type="entry name" value="HATPase_c"/>
    <property type="match status" value="1"/>
</dbReference>
<keyword evidence="8" id="KW-0547">Nucleotide-binding</keyword>
<evidence type="ECO:0000259" key="20">
    <source>
        <dbReference type="PROSITE" id="PS50109"/>
    </source>
</evidence>
<evidence type="ECO:0000259" key="21">
    <source>
        <dbReference type="PROSITE" id="PS50110"/>
    </source>
</evidence>
<keyword evidence="19" id="KW-0812">Transmembrane</keyword>
<dbReference type="Gene3D" id="3.40.50.2300">
    <property type="match status" value="2"/>
</dbReference>